<proteinExistence type="predicted"/>
<dbReference type="Proteomes" id="UP000063991">
    <property type="component" value="Chromosome"/>
</dbReference>
<dbReference type="AlphaFoldDB" id="A0A126Q3J3"/>
<feature type="compositionally biased region" description="Polar residues" evidence="1">
    <location>
        <begin position="1"/>
        <end position="17"/>
    </location>
</feature>
<name>A0A126Q3J3_ALTMA</name>
<dbReference type="EMBL" id="CP014323">
    <property type="protein sequence ID" value="AMJ98998.1"/>
    <property type="molecule type" value="Genomic_DNA"/>
</dbReference>
<gene>
    <name evidence="2" type="ORF">AVL55_12965</name>
</gene>
<evidence type="ECO:0000313" key="3">
    <source>
        <dbReference type="Proteomes" id="UP000063991"/>
    </source>
</evidence>
<protein>
    <submittedName>
        <fullName evidence="2">Uncharacterized protein</fullName>
    </submittedName>
</protein>
<organism evidence="2 3">
    <name type="scientific">Alteromonas macleodii</name>
    <name type="common">Pseudoalteromonas macleodii</name>
    <dbReference type="NCBI Taxonomy" id="28108"/>
    <lineage>
        <taxon>Bacteria</taxon>
        <taxon>Pseudomonadati</taxon>
        <taxon>Pseudomonadota</taxon>
        <taxon>Gammaproteobacteria</taxon>
        <taxon>Alteromonadales</taxon>
        <taxon>Alteromonadaceae</taxon>
        <taxon>Alteromonas/Salinimonas group</taxon>
        <taxon>Alteromonas</taxon>
    </lineage>
</organism>
<evidence type="ECO:0000313" key="2">
    <source>
        <dbReference type="EMBL" id="AMJ98998.1"/>
    </source>
</evidence>
<accession>A0A126Q3J3</accession>
<feature type="region of interest" description="Disordered" evidence="1">
    <location>
        <begin position="1"/>
        <end position="34"/>
    </location>
</feature>
<evidence type="ECO:0000256" key="1">
    <source>
        <dbReference type="SAM" id="MobiDB-lite"/>
    </source>
</evidence>
<reference evidence="2 3" key="1">
    <citation type="submission" date="2015-12" db="EMBL/GenBank/DDBJ databases">
        <authorList>
            <person name="Shamseldin A."/>
            <person name="Moawad H."/>
            <person name="Abd El-Rahim W.M."/>
            <person name="Sadowsky M.J."/>
        </authorList>
    </citation>
    <scope>NUCLEOTIDE SEQUENCE [LARGE SCALE GENOMIC DNA]</scope>
    <source>
        <strain evidence="2 3">D7</strain>
    </source>
</reference>
<dbReference type="OrthoDB" id="6331091at2"/>
<sequence length="171" mass="18690">MLISSSYATSPIQTYKQSETKPQDVVDEAPTSQGDTVTLSKPALYLAAKEKGREFSNSFVMQVANQSNQKAEEMLAAFTYGLNNPLIDISSLNPATGNGSTYTRTGQPVTDASEVLFASQNESLLKQNEILIAQEREKGASAATILEKVMQSIDQQPQSYKDKIDWSRLSS</sequence>
<dbReference type="RefSeq" id="WP_061095422.1">
    <property type="nucleotide sequence ID" value="NZ_CP014323.1"/>
</dbReference>